<evidence type="ECO:0000313" key="1">
    <source>
        <dbReference type="EMBL" id="MBX39104.1"/>
    </source>
</evidence>
<dbReference type="EMBL" id="GGEC01058620">
    <property type="protein sequence ID" value="MBX39104.1"/>
    <property type="molecule type" value="Transcribed_RNA"/>
</dbReference>
<accession>A0A2P2N9G6</accession>
<dbReference type="AlphaFoldDB" id="A0A2P2N9G6"/>
<organism evidence="1">
    <name type="scientific">Rhizophora mucronata</name>
    <name type="common">Asiatic mangrove</name>
    <dbReference type="NCBI Taxonomy" id="61149"/>
    <lineage>
        <taxon>Eukaryota</taxon>
        <taxon>Viridiplantae</taxon>
        <taxon>Streptophyta</taxon>
        <taxon>Embryophyta</taxon>
        <taxon>Tracheophyta</taxon>
        <taxon>Spermatophyta</taxon>
        <taxon>Magnoliopsida</taxon>
        <taxon>eudicotyledons</taxon>
        <taxon>Gunneridae</taxon>
        <taxon>Pentapetalae</taxon>
        <taxon>rosids</taxon>
        <taxon>fabids</taxon>
        <taxon>Malpighiales</taxon>
        <taxon>Rhizophoraceae</taxon>
        <taxon>Rhizophora</taxon>
    </lineage>
</organism>
<protein>
    <submittedName>
        <fullName evidence="1">Uncharacterized protein</fullName>
    </submittedName>
</protein>
<reference evidence="1" key="1">
    <citation type="submission" date="2018-02" db="EMBL/GenBank/DDBJ databases">
        <title>Rhizophora mucronata_Transcriptome.</title>
        <authorList>
            <person name="Meera S.P."/>
            <person name="Sreeshan A."/>
            <person name="Augustine A."/>
        </authorList>
    </citation>
    <scope>NUCLEOTIDE SEQUENCE</scope>
    <source>
        <tissue evidence="1">Leaf</tissue>
    </source>
</reference>
<sequence>MCLCKQTQVQGCIHKHSREGREKQREIDACCF</sequence>
<name>A0A2P2N9G6_RHIMU</name>
<proteinExistence type="predicted"/>